<gene>
    <name evidence="1" type="primary">Necator_chrIII.g10324</name>
    <name evidence="1" type="ORF">RB195_009559</name>
</gene>
<comment type="caution">
    <text evidence="1">The sequence shown here is derived from an EMBL/GenBank/DDBJ whole genome shotgun (WGS) entry which is preliminary data.</text>
</comment>
<dbReference type="EMBL" id="JAVFWL010000003">
    <property type="protein sequence ID" value="KAK6741763.1"/>
    <property type="molecule type" value="Genomic_DNA"/>
</dbReference>
<protein>
    <submittedName>
        <fullName evidence="1">Uncharacterized protein</fullName>
    </submittedName>
</protein>
<proteinExistence type="predicted"/>
<keyword evidence="2" id="KW-1185">Reference proteome</keyword>
<reference evidence="1 2" key="1">
    <citation type="submission" date="2023-08" db="EMBL/GenBank/DDBJ databases">
        <title>A Necator americanus chromosomal reference genome.</title>
        <authorList>
            <person name="Ilik V."/>
            <person name="Petrzelkova K.J."/>
            <person name="Pardy F."/>
            <person name="Fuh T."/>
            <person name="Niatou-Singa F.S."/>
            <person name="Gouil Q."/>
            <person name="Baker L."/>
            <person name="Ritchie M.E."/>
            <person name="Jex A.R."/>
            <person name="Gazzola D."/>
            <person name="Li H."/>
            <person name="Toshio Fujiwara R."/>
            <person name="Zhan B."/>
            <person name="Aroian R.V."/>
            <person name="Pafco B."/>
            <person name="Schwarz E.M."/>
        </authorList>
    </citation>
    <scope>NUCLEOTIDE SEQUENCE [LARGE SCALE GENOMIC DNA]</scope>
    <source>
        <strain evidence="1 2">Aroian</strain>
        <tissue evidence="1">Whole animal</tissue>
    </source>
</reference>
<accession>A0ABR1CTV2</accession>
<evidence type="ECO:0000313" key="1">
    <source>
        <dbReference type="EMBL" id="KAK6741763.1"/>
    </source>
</evidence>
<evidence type="ECO:0000313" key="2">
    <source>
        <dbReference type="Proteomes" id="UP001303046"/>
    </source>
</evidence>
<dbReference type="Proteomes" id="UP001303046">
    <property type="component" value="Unassembled WGS sequence"/>
</dbReference>
<sequence length="146" mass="16241">MSSAYLQCLPQTDSRGSGKAVCVQEDIDSTTVRVSKDKLLAERLDTHTEDAPLTIEDLVAEYEDFTALKMDKKDMEGSHDVHVVEEKINARTYLTSISEDVLYALSSTQAQVSRLVHVERGKARISSLGTLYYAGQGGRRITDEDR</sequence>
<name>A0ABR1CTV2_NECAM</name>
<organism evidence="1 2">
    <name type="scientific">Necator americanus</name>
    <name type="common">Human hookworm</name>
    <dbReference type="NCBI Taxonomy" id="51031"/>
    <lineage>
        <taxon>Eukaryota</taxon>
        <taxon>Metazoa</taxon>
        <taxon>Ecdysozoa</taxon>
        <taxon>Nematoda</taxon>
        <taxon>Chromadorea</taxon>
        <taxon>Rhabditida</taxon>
        <taxon>Rhabditina</taxon>
        <taxon>Rhabditomorpha</taxon>
        <taxon>Strongyloidea</taxon>
        <taxon>Ancylostomatidae</taxon>
        <taxon>Bunostominae</taxon>
        <taxon>Necator</taxon>
    </lineage>
</organism>